<dbReference type="InterPro" id="IPR018535">
    <property type="entry name" value="DUF1996"/>
</dbReference>
<evidence type="ECO:0000256" key="1">
    <source>
        <dbReference type="SAM" id="SignalP"/>
    </source>
</evidence>
<dbReference type="PANTHER" id="PTHR43662">
    <property type="match status" value="1"/>
</dbReference>
<dbReference type="InterPro" id="IPR002889">
    <property type="entry name" value="WSC_carb-bd"/>
</dbReference>
<dbReference type="Pfam" id="PF09362">
    <property type="entry name" value="DUF1996"/>
    <property type="match status" value="1"/>
</dbReference>
<evidence type="ECO:0000313" key="4">
    <source>
        <dbReference type="Proteomes" id="UP000053095"/>
    </source>
</evidence>
<dbReference type="EMBL" id="DF933818">
    <property type="protein sequence ID" value="GAM37089.1"/>
    <property type="molecule type" value="Genomic_DNA"/>
</dbReference>
<name>A0A6V8H7E4_TALPI</name>
<dbReference type="Proteomes" id="UP000053095">
    <property type="component" value="Unassembled WGS sequence"/>
</dbReference>
<feature type="signal peptide" evidence="1">
    <location>
        <begin position="1"/>
        <end position="23"/>
    </location>
</feature>
<organism evidence="3 4">
    <name type="scientific">Talaromyces pinophilus</name>
    <name type="common">Penicillium pinophilum</name>
    <dbReference type="NCBI Taxonomy" id="128442"/>
    <lineage>
        <taxon>Eukaryota</taxon>
        <taxon>Fungi</taxon>
        <taxon>Dikarya</taxon>
        <taxon>Ascomycota</taxon>
        <taxon>Pezizomycotina</taxon>
        <taxon>Eurotiomycetes</taxon>
        <taxon>Eurotiomycetidae</taxon>
        <taxon>Eurotiales</taxon>
        <taxon>Trichocomaceae</taxon>
        <taxon>Talaromyces</taxon>
        <taxon>Talaromyces sect. Talaromyces</taxon>
    </lineage>
</organism>
<dbReference type="PROSITE" id="PS51212">
    <property type="entry name" value="WSC"/>
    <property type="match status" value="1"/>
</dbReference>
<accession>A0A6V8H7E4</accession>
<keyword evidence="1" id="KW-0732">Signal</keyword>
<evidence type="ECO:0000313" key="3">
    <source>
        <dbReference type="EMBL" id="GAM37089.1"/>
    </source>
</evidence>
<keyword evidence="4" id="KW-1185">Reference proteome</keyword>
<dbReference type="AlphaFoldDB" id="A0A6V8H7E4"/>
<sequence>MKSTSALLTGFLATLWTAAPTSAFFRMPCPGRLVDERADPIVKPGKISGHVHSIAGGNGFGFNMTYGDARSSSCSSCPIKADLSNYWVPHLYYRAQNGTFVEVPVSGDGDGNLGGITVYYLQRPGANNDPLKAFPEGFRMLAGDPFRRNFTGDFAAQGVSYACLDYDGPAKPETNGFPDYNCPDGLRAQVFFPSCWDGVNLDSADHKSHMSYPISGAYNDGVCPDTHPVHLVSIFYEIIFQTNLFADQWWDTTQPFVWAMGDPTGYGFHGDFVNGWDVDTLQYAVDHCLNDSGNISDCLAEDGSEFFELFTNEESKFCTLPAFVDETIGPVVDALPGCNPVTYGPEEAVPSKCESDTTVISDAVLANYYTDVTQSLGWEYAGCAFDSISTRTLDGSNESKDDMTVETCISFCSNAGYSYAGLEYSTQCYCGNSVAAANAPIAGVVGGCLFPCGGNSTQMCGGSAALSLYHNCAGSSSCANANIGVIEGAASVAASAAAGSATASATAAAAAVSSSAPSTATATSTPAAAATSVVAATSATATAVAAVVSSKATSIDATSAPAATAIAAVTGGGGEVVTNIVTDIVTVQVTSTITTKGASATPCKTVTVTVPGPTVTVTVTAAI</sequence>
<comment type="caution">
    <text evidence="3">The sequence shown here is derived from an EMBL/GenBank/DDBJ whole genome shotgun (WGS) entry which is preliminary data.</text>
</comment>
<reference evidence="4" key="1">
    <citation type="journal article" date="2015" name="Genome Announc.">
        <title>Draft genome sequence of Talaromyces cellulolyticus strain Y-94, a source of lignocellulosic biomass-degrading enzymes.</title>
        <authorList>
            <person name="Fujii T."/>
            <person name="Koike H."/>
            <person name="Sawayama S."/>
            <person name="Yano S."/>
            <person name="Inoue H."/>
        </authorList>
    </citation>
    <scope>NUCLEOTIDE SEQUENCE [LARGE SCALE GENOMIC DNA]</scope>
    <source>
        <strain evidence="4">Y-94</strain>
    </source>
</reference>
<proteinExistence type="predicted"/>
<dbReference type="SMART" id="SM00321">
    <property type="entry name" value="WSC"/>
    <property type="match status" value="1"/>
</dbReference>
<gene>
    <name evidence="3" type="ORF">TCE0_022r06701</name>
</gene>
<dbReference type="Pfam" id="PF01822">
    <property type="entry name" value="WSC"/>
    <property type="match status" value="1"/>
</dbReference>
<evidence type="ECO:0000259" key="2">
    <source>
        <dbReference type="PROSITE" id="PS51212"/>
    </source>
</evidence>
<dbReference type="PANTHER" id="PTHR43662:SF3">
    <property type="entry name" value="DOMAIN PROTEIN, PUTATIVE (AFU_ORTHOLOGUE AFUA_6G11970)-RELATED"/>
    <property type="match status" value="1"/>
</dbReference>
<feature type="domain" description="WSC" evidence="2">
    <location>
        <begin position="377"/>
        <end position="472"/>
    </location>
</feature>
<feature type="chain" id="PRO_5028263456" description="WSC domain-containing protein" evidence="1">
    <location>
        <begin position="24"/>
        <end position="623"/>
    </location>
</feature>
<protein>
    <recommendedName>
        <fullName evidence="2">WSC domain-containing protein</fullName>
    </recommendedName>
</protein>